<reference evidence="1 2" key="1">
    <citation type="submission" date="2019-08" db="EMBL/GenBank/DDBJ databases">
        <authorList>
            <person name="Alioto T."/>
            <person name="Alioto T."/>
            <person name="Gomez Garrido J."/>
        </authorList>
    </citation>
    <scope>NUCLEOTIDE SEQUENCE [LARGE SCALE GENOMIC DNA]</scope>
</reference>
<evidence type="ECO:0000313" key="2">
    <source>
        <dbReference type="Proteomes" id="UP000325440"/>
    </source>
</evidence>
<dbReference type="EMBL" id="CABPRJ010000478">
    <property type="protein sequence ID" value="VVC28107.1"/>
    <property type="molecule type" value="Genomic_DNA"/>
</dbReference>
<dbReference type="SUPFAM" id="SSF53098">
    <property type="entry name" value="Ribonuclease H-like"/>
    <property type="match status" value="1"/>
</dbReference>
<organism evidence="1 2">
    <name type="scientific">Cinara cedri</name>
    <dbReference type="NCBI Taxonomy" id="506608"/>
    <lineage>
        <taxon>Eukaryota</taxon>
        <taxon>Metazoa</taxon>
        <taxon>Ecdysozoa</taxon>
        <taxon>Arthropoda</taxon>
        <taxon>Hexapoda</taxon>
        <taxon>Insecta</taxon>
        <taxon>Pterygota</taxon>
        <taxon>Neoptera</taxon>
        <taxon>Paraneoptera</taxon>
        <taxon>Hemiptera</taxon>
        <taxon>Sternorrhyncha</taxon>
        <taxon>Aphidomorpha</taxon>
        <taxon>Aphidoidea</taxon>
        <taxon>Aphididae</taxon>
        <taxon>Lachninae</taxon>
        <taxon>Cinara</taxon>
    </lineage>
</organism>
<dbReference type="OrthoDB" id="6614444at2759"/>
<name>A0A5E4MFN3_9HEMI</name>
<dbReference type="InterPro" id="IPR012337">
    <property type="entry name" value="RNaseH-like_sf"/>
</dbReference>
<dbReference type="Proteomes" id="UP000325440">
    <property type="component" value="Unassembled WGS sequence"/>
</dbReference>
<dbReference type="AlphaFoldDB" id="A0A5E4MFN3"/>
<keyword evidence="2" id="KW-1185">Reference proteome</keyword>
<accession>A0A5E4MFN3</accession>
<evidence type="ECO:0000313" key="1">
    <source>
        <dbReference type="EMBL" id="VVC28107.1"/>
    </source>
</evidence>
<proteinExistence type="predicted"/>
<sequence length="97" mass="11207">MAFVKFTSCISEIRYMERDNVRKKFLGCNRTFPENISLKSFCLTVTELKEWHTGQYISEQLENILSDWEINQEKIVSVVTDNGANVVSAVNKTFGKH</sequence>
<protein>
    <submittedName>
        <fullName evidence="1">Ribonuclease H-like domain</fullName>
    </submittedName>
</protein>
<gene>
    <name evidence="1" type="ORF">CINCED_3A016326</name>
</gene>